<dbReference type="EMBL" id="CAJOBH010008115">
    <property type="protein sequence ID" value="CAF4103777.1"/>
    <property type="molecule type" value="Genomic_DNA"/>
</dbReference>
<proteinExistence type="predicted"/>
<feature type="compositionally biased region" description="Polar residues" evidence="1">
    <location>
        <begin position="403"/>
        <end position="423"/>
    </location>
</feature>
<accession>A0A8S2QG49</accession>
<protein>
    <submittedName>
        <fullName evidence="2">Uncharacterized protein</fullName>
    </submittedName>
</protein>
<sequence length="476" mass="52825">MRYHQNTNGDILYGPPVNFTFEIVMSFNEGDFPLKQTDLTVNSASGSQTTIQSYDTANSTVPPIDITTQMVIEQSDSFDDGQIGEITGDMVIFYDDIEIVEHSSNISTTESDSFSSMNKSFDNDKLNEPIPPPIPARALKPVHLLDNQQQSPVVQQSEPIIISTSKINRIYELEKSTIRKKFDVNSVNTMINRNDYFMGPIVTHRHPSARHFVGKLNNDDIASRNSASTDQYPKNDNHSIARTQPSKSVENNLHEVSSKQKRNSQMILNFPRVAASTSFSALPHSDDNARLLSMKWYTGQVSENSEICYNASHTHNEDLLYNYISAHSSRETQMLLARLQASIDIRIHAALDDVRLRVAQFDASKSPDDIHVFMRYLESRLRDIGSKNLSTSSATATATGASNHVNGQRRLSNGTTATNGYHSQQQQQQPDTLSMKSRTNSIVTGVSKETPPQRQVGRQQLRSNGNKAGGGGGADG</sequence>
<feature type="region of interest" description="Disordered" evidence="1">
    <location>
        <begin position="220"/>
        <end position="252"/>
    </location>
</feature>
<evidence type="ECO:0000313" key="2">
    <source>
        <dbReference type="EMBL" id="CAF4103777.1"/>
    </source>
</evidence>
<dbReference type="AlphaFoldDB" id="A0A8S2QG49"/>
<gene>
    <name evidence="2" type="ORF">BYL167_LOCUS19251</name>
</gene>
<feature type="compositionally biased region" description="Polar residues" evidence="1">
    <location>
        <begin position="430"/>
        <end position="444"/>
    </location>
</feature>
<dbReference type="Proteomes" id="UP000681967">
    <property type="component" value="Unassembled WGS sequence"/>
</dbReference>
<name>A0A8S2QG49_9BILA</name>
<feature type="non-terminal residue" evidence="2">
    <location>
        <position position="476"/>
    </location>
</feature>
<organism evidence="2 3">
    <name type="scientific">Rotaria magnacalcarata</name>
    <dbReference type="NCBI Taxonomy" id="392030"/>
    <lineage>
        <taxon>Eukaryota</taxon>
        <taxon>Metazoa</taxon>
        <taxon>Spiralia</taxon>
        <taxon>Gnathifera</taxon>
        <taxon>Rotifera</taxon>
        <taxon>Eurotatoria</taxon>
        <taxon>Bdelloidea</taxon>
        <taxon>Philodinida</taxon>
        <taxon>Philodinidae</taxon>
        <taxon>Rotaria</taxon>
    </lineage>
</organism>
<reference evidence="2" key="1">
    <citation type="submission" date="2021-02" db="EMBL/GenBank/DDBJ databases">
        <authorList>
            <person name="Nowell W R."/>
        </authorList>
    </citation>
    <scope>NUCLEOTIDE SEQUENCE</scope>
</reference>
<feature type="region of interest" description="Disordered" evidence="1">
    <location>
        <begin position="395"/>
        <end position="476"/>
    </location>
</feature>
<feature type="compositionally biased region" description="Gly residues" evidence="1">
    <location>
        <begin position="467"/>
        <end position="476"/>
    </location>
</feature>
<feature type="compositionally biased region" description="Polar residues" evidence="1">
    <location>
        <begin position="223"/>
        <end position="232"/>
    </location>
</feature>
<feature type="compositionally biased region" description="Polar residues" evidence="1">
    <location>
        <begin position="240"/>
        <end position="251"/>
    </location>
</feature>
<feature type="compositionally biased region" description="Polar residues" evidence="1">
    <location>
        <begin position="450"/>
        <end position="463"/>
    </location>
</feature>
<evidence type="ECO:0000313" key="3">
    <source>
        <dbReference type="Proteomes" id="UP000681967"/>
    </source>
</evidence>
<evidence type="ECO:0000256" key="1">
    <source>
        <dbReference type="SAM" id="MobiDB-lite"/>
    </source>
</evidence>
<comment type="caution">
    <text evidence="2">The sequence shown here is derived from an EMBL/GenBank/DDBJ whole genome shotgun (WGS) entry which is preliminary data.</text>
</comment>